<evidence type="ECO:0000256" key="3">
    <source>
        <dbReference type="SAM" id="MobiDB-lite"/>
    </source>
</evidence>
<feature type="domain" description="GRIP" evidence="4">
    <location>
        <begin position="541"/>
        <end position="590"/>
    </location>
</feature>
<dbReference type="SMART" id="SM00755">
    <property type="entry name" value="Grip"/>
    <property type="match status" value="1"/>
</dbReference>
<name>A0A6B2E8J5_9DIPT</name>
<dbReference type="Gene3D" id="6.10.140.920">
    <property type="match status" value="1"/>
</dbReference>
<evidence type="ECO:0000256" key="1">
    <source>
        <dbReference type="ARBA" id="ARBA00023054"/>
    </source>
</evidence>
<proteinExistence type="predicted"/>
<sequence length="605" mass="69808">MFASLKNKIKEETGSDVPTLPRPAGRRYHRGRLDSFNSMTSIDDLSLIEQKDAEIAALRLQCNDIEGKCEELTKKLEAAGEERDRLEKANALLEESVRVSQVQKDLICEEQDKIQNLQLEEISKLKNLVMFRDQEAVDRLQALKQTQQQLDQCRGELARLQELEPMLEDAKDEVERLRHSTQLAKNNLTTTLAAVEEENRHLKSRLEIYEESRSILTTSADEKVKSLLQERKMLEQRLEEAHLHLSDIKSSWSGQNLALETQVSRLSRQVAEETTEKRKAVQDRQDFQETIKRLEFEVEKSHEEIRQRDNKIKLLSEEIDDLSSTLRETRLENEEDVAFLRSKAEKCSVENEELKRRLNEAEVLLSEQGESRERIEVQLKEEVAGLGEKVRELTTKLEHERAEKANIVLKNAQISQSEEILKQSLREEQDEMAELTEKIAKMRAEVKERDAREASLEEQIQQLQSILDGETDKLARIDQLSTEVGEKNKTIKQLNQRLGDMKKTLQQEIKSNNNVSSTSSNHIHSSQISLAIPEKLSDGAVVMDEVNFKYLKHVIFKFLTSREVEARHLIKAVATLLHLTGEEERLLHETLDWKTSWFGARLAPS</sequence>
<dbReference type="Pfam" id="PF01465">
    <property type="entry name" value="GRIP"/>
    <property type="match status" value="1"/>
</dbReference>
<dbReference type="InterPro" id="IPR000237">
    <property type="entry name" value="GRIP_dom"/>
</dbReference>
<protein>
    <submittedName>
        <fullName evidence="5">Putative golgin subfamily protein a member 1-like isoform x1</fullName>
    </submittedName>
</protein>
<dbReference type="EMBL" id="GIFK01001916">
    <property type="protein sequence ID" value="NBJ59619.1"/>
    <property type="molecule type" value="Transcribed_RNA"/>
</dbReference>
<evidence type="ECO:0000256" key="2">
    <source>
        <dbReference type="SAM" id="Coils"/>
    </source>
</evidence>
<dbReference type="InterPro" id="IPR051952">
    <property type="entry name" value="Golgi-autophagy_related"/>
</dbReference>
<feature type="region of interest" description="Disordered" evidence="3">
    <location>
        <begin position="1"/>
        <end position="26"/>
    </location>
</feature>
<dbReference type="AlphaFoldDB" id="A0A6B2E8J5"/>
<reference evidence="5" key="1">
    <citation type="submission" date="2019-10" db="EMBL/GenBank/DDBJ databases">
        <title>Short sand fly seasons in Tbilisi, Georgia, hinder development of host immunity to saliva of the visceral leishmaniasis vector Phlebotomus kandelakii.</title>
        <authorList>
            <person name="Oliveira F."/>
            <person name="Giorgobiani E."/>
            <person name="Guimaraes-Costa A.B."/>
            <person name="Abdeladhim M."/>
            <person name="Oristian J."/>
            <person name="Tskhvaradze L."/>
            <person name="Tsertsvadze N."/>
            <person name="Zakalashvili M."/>
            <person name="Valenzuela J.G."/>
            <person name="Kamhawi S."/>
        </authorList>
    </citation>
    <scope>NUCLEOTIDE SEQUENCE</scope>
    <source>
        <strain evidence="5">Wild-capture in Tbilisi</strain>
        <tissue evidence="5">Salivary glands</tissue>
    </source>
</reference>
<feature type="coiled-coil region" evidence="2">
    <location>
        <begin position="143"/>
        <end position="511"/>
    </location>
</feature>
<organism evidence="5">
    <name type="scientific">Phlebotomus kandelakii</name>
    <dbReference type="NCBI Taxonomy" id="1109342"/>
    <lineage>
        <taxon>Eukaryota</taxon>
        <taxon>Metazoa</taxon>
        <taxon>Ecdysozoa</taxon>
        <taxon>Arthropoda</taxon>
        <taxon>Hexapoda</taxon>
        <taxon>Insecta</taxon>
        <taxon>Pterygota</taxon>
        <taxon>Neoptera</taxon>
        <taxon>Endopterygota</taxon>
        <taxon>Diptera</taxon>
        <taxon>Nematocera</taxon>
        <taxon>Psychodoidea</taxon>
        <taxon>Psychodidae</taxon>
        <taxon>Phlebotomus</taxon>
        <taxon>Larroussius</taxon>
    </lineage>
</organism>
<evidence type="ECO:0000259" key="4">
    <source>
        <dbReference type="PROSITE" id="PS50913"/>
    </source>
</evidence>
<dbReference type="GO" id="GO:0005794">
    <property type="term" value="C:Golgi apparatus"/>
    <property type="evidence" value="ECO:0007669"/>
    <property type="project" value="TreeGrafter"/>
</dbReference>
<accession>A0A6B2E8J5</accession>
<dbReference type="PROSITE" id="PS50913">
    <property type="entry name" value="GRIP"/>
    <property type="match status" value="1"/>
</dbReference>
<evidence type="ECO:0000313" key="5">
    <source>
        <dbReference type="EMBL" id="NBJ59619.1"/>
    </source>
</evidence>
<dbReference type="PANTHER" id="PTHR23157:SF24">
    <property type="entry name" value="GOLGIN SUBFAMILY A MEMBER 1"/>
    <property type="match status" value="1"/>
</dbReference>
<feature type="coiled-coil region" evidence="2">
    <location>
        <begin position="48"/>
        <end position="96"/>
    </location>
</feature>
<dbReference type="PANTHER" id="PTHR23157">
    <property type="entry name" value="GRIP AND COILED-COIL DOMAIN-CONTAINING PROTEIN 1"/>
    <property type="match status" value="1"/>
</dbReference>
<dbReference type="Gene3D" id="1.10.220.60">
    <property type="entry name" value="GRIP domain"/>
    <property type="match status" value="1"/>
</dbReference>
<keyword evidence="1 2" id="KW-0175">Coiled coil</keyword>